<proteinExistence type="predicted"/>
<comment type="caution">
    <text evidence="1">The sequence shown here is derived from an EMBL/GenBank/DDBJ whole genome shotgun (WGS) entry which is preliminary data.</text>
</comment>
<dbReference type="EMBL" id="LJYG01000108">
    <property type="protein sequence ID" value="KRQ03270.1"/>
    <property type="molecule type" value="Genomic_DNA"/>
</dbReference>
<name>A0A0R3D0G6_9BRAD</name>
<evidence type="ECO:0000313" key="2">
    <source>
        <dbReference type="Proteomes" id="UP000051936"/>
    </source>
</evidence>
<protein>
    <submittedName>
        <fullName evidence="1">Uncharacterized protein</fullName>
    </submittedName>
</protein>
<keyword evidence="2" id="KW-1185">Reference proteome</keyword>
<evidence type="ECO:0000313" key="1">
    <source>
        <dbReference type="EMBL" id="KRQ03270.1"/>
    </source>
</evidence>
<dbReference type="RefSeq" id="WP_057755338.1">
    <property type="nucleotide sequence ID" value="NZ_LJYG01000108.1"/>
</dbReference>
<organism evidence="1 2">
    <name type="scientific">Bradyrhizobium manausense</name>
    <dbReference type="NCBI Taxonomy" id="989370"/>
    <lineage>
        <taxon>Bacteria</taxon>
        <taxon>Pseudomonadati</taxon>
        <taxon>Pseudomonadota</taxon>
        <taxon>Alphaproteobacteria</taxon>
        <taxon>Hyphomicrobiales</taxon>
        <taxon>Nitrobacteraceae</taxon>
        <taxon>Bradyrhizobium</taxon>
    </lineage>
</organism>
<reference evidence="1 2" key="1">
    <citation type="submission" date="2015-09" db="EMBL/GenBank/DDBJ databases">
        <title>Draft Genome Sequence of Bradyrhizobium manausense Strain BR 3351T, a Novel Symbiotic Nitrogen-Fixing Alphaproteobacterium Isolated from Brazilian Amazon Rain Forest.</title>
        <authorList>
            <person name="De Araujo J.L."/>
            <person name="Zilli J.E."/>
        </authorList>
    </citation>
    <scope>NUCLEOTIDE SEQUENCE [LARGE SCALE GENOMIC DNA]</scope>
    <source>
        <strain evidence="1 2">BR3351</strain>
    </source>
</reference>
<sequence length="181" mass="18919">MTSLPAIVKNCTLAPLETVAHRLVRLAHDGRVGDLKPAGVAEMPITSATLRAAGIPDDWAEAVADACKLLFAASLRIEKHTTAARRRKKDFDALAALDRMRAAMAEEVARELMAGDTGRLLVLASLACPIGWAGLAAMAPRLQAARVIATAAASYARPQPYGATLTSDGPATVPGLLVLTD</sequence>
<accession>A0A0R3D0G6</accession>
<gene>
    <name evidence="1" type="ORF">AOQ71_31575</name>
</gene>
<dbReference type="AlphaFoldDB" id="A0A0R3D0G6"/>
<dbReference type="STRING" id="989370.AOQ71_31575"/>
<dbReference type="Proteomes" id="UP000051936">
    <property type="component" value="Unassembled WGS sequence"/>
</dbReference>